<keyword evidence="12" id="KW-0804">Transcription</keyword>
<comment type="caution">
    <text evidence="22">The sequence shown here is derived from an EMBL/GenBank/DDBJ whole genome shotgun (WGS) entry which is preliminary data.</text>
</comment>
<evidence type="ECO:0000256" key="13">
    <source>
        <dbReference type="ARBA" id="ARBA00023242"/>
    </source>
</evidence>
<dbReference type="SUPFAM" id="SSF52113">
    <property type="entry name" value="BRCT domain"/>
    <property type="match status" value="1"/>
</dbReference>
<evidence type="ECO:0000256" key="10">
    <source>
        <dbReference type="ARBA" id="ARBA00023015"/>
    </source>
</evidence>
<keyword evidence="8" id="KW-0378">Hydrolase</keyword>
<evidence type="ECO:0000313" key="22">
    <source>
        <dbReference type="EMBL" id="KAF2307403.1"/>
    </source>
</evidence>
<dbReference type="InterPro" id="IPR004274">
    <property type="entry name" value="FCP1_dom"/>
</dbReference>
<feature type="compositionally biased region" description="Polar residues" evidence="18">
    <location>
        <begin position="800"/>
        <end position="811"/>
    </location>
</feature>
<feature type="domain" description="BRCT" evidence="19">
    <location>
        <begin position="1172"/>
        <end position="1247"/>
    </location>
</feature>
<feature type="compositionally biased region" description="Basic and acidic residues" evidence="18">
    <location>
        <begin position="161"/>
        <end position="171"/>
    </location>
</feature>
<dbReference type="Pfam" id="PF03031">
    <property type="entry name" value="NIF"/>
    <property type="match status" value="1"/>
</dbReference>
<evidence type="ECO:0000259" key="21">
    <source>
        <dbReference type="PROSITE" id="PS51774"/>
    </source>
</evidence>
<feature type="region of interest" description="Disordered" evidence="18">
    <location>
        <begin position="1"/>
        <end position="24"/>
    </location>
</feature>
<dbReference type="GO" id="GO:0046872">
    <property type="term" value="F:metal ion binding"/>
    <property type="evidence" value="ECO:0007669"/>
    <property type="project" value="UniProtKB-KW"/>
</dbReference>
<evidence type="ECO:0000256" key="18">
    <source>
        <dbReference type="SAM" id="MobiDB-lite"/>
    </source>
</evidence>
<feature type="compositionally biased region" description="Low complexity" evidence="18">
    <location>
        <begin position="812"/>
        <end position="835"/>
    </location>
</feature>
<dbReference type="Pfam" id="PF25505">
    <property type="entry name" value="ARM_CPL3"/>
    <property type="match status" value="1"/>
</dbReference>
<proteinExistence type="predicted"/>
<evidence type="ECO:0000256" key="5">
    <source>
        <dbReference type="ARBA" id="ARBA00013081"/>
    </source>
</evidence>
<feature type="compositionally biased region" description="Basic and acidic residues" evidence="18">
    <location>
        <begin position="116"/>
        <end position="129"/>
    </location>
</feature>
<dbReference type="PROSITE" id="PS50969">
    <property type="entry name" value="FCP1"/>
    <property type="match status" value="1"/>
</dbReference>
<keyword evidence="10" id="KW-0805">Transcription regulation</keyword>
<evidence type="ECO:0000256" key="16">
    <source>
        <dbReference type="ARBA" id="ARBA00063107"/>
    </source>
</evidence>
<feature type="domain" description="FCP1 homology" evidence="20">
    <location>
        <begin position="949"/>
        <end position="1129"/>
    </location>
</feature>
<dbReference type="EC" id="3.1.3.16" evidence="5"/>
<dbReference type="Gene3D" id="3.40.50.10190">
    <property type="entry name" value="BRCT domain"/>
    <property type="match status" value="1"/>
</dbReference>
<evidence type="ECO:0000259" key="20">
    <source>
        <dbReference type="PROSITE" id="PS50969"/>
    </source>
</evidence>
<dbReference type="Proteomes" id="UP000467840">
    <property type="component" value="Chromosome 9"/>
</dbReference>
<comment type="subcellular location">
    <subcellularLocation>
        <location evidence="4">Nucleus</location>
    </subcellularLocation>
</comment>
<keyword evidence="6" id="KW-0678">Repressor</keyword>
<evidence type="ECO:0000256" key="9">
    <source>
        <dbReference type="ARBA" id="ARBA00022884"/>
    </source>
</evidence>
<dbReference type="SMART" id="SM00577">
    <property type="entry name" value="CPDc"/>
    <property type="match status" value="1"/>
</dbReference>
<keyword evidence="9" id="KW-0694">RNA-binding</keyword>
<dbReference type="InterPro" id="IPR023214">
    <property type="entry name" value="HAD_sf"/>
</dbReference>
<evidence type="ECO:0000256" key="8">
    <source>
        <dbReference type="ARBA" id="ARBA00022801"/>
    </source>
</evidence>
<evidence type="ECO:0000256" key="14">
    <source>
        <dbReference type="ARBA" id="ARBA00047761"/>
    </source>
</evidence>
<dbReference type="Gene3D" id="3.40.50.1000">
    <property type="entry name" value="HAD superfamily/HAD-like"/>
    <property type="match status" value="1"/>
</dbReference>
<gene>
    <name evidence="22" type="ORF">GH714_026905</name>
</gene>
<dbReference type="PROSITE" id="PS50172">
    <property type="entry name" value="BRCT"/>
    <property type="match status" value="1"/>
</dbReference>
<dbReference type="FunFam" id="3.40.50.1000:FF:000098">
    <property type="entry name" value="RNA polymerase II C-terminal domain phosphatase-like 3"/>
    <property type="match status" value="1"/>
</dbReference>
<dbReference type="GO" id="GO:0009651">
    <property type="term" value="P:response to salt stress"/>
    <property type="evidence" value="ECO:0007669"/>
    <property type="project" value="UniProtKB-ARBA"/>
</dbReference>
<comment type="cofactor">
    <cofactor evidence="3">
        <name>Mg(2+)</name>
        <dbReference type="ChEBI" id="CHEBI:18420"/>
    </cofactor>
</comment>
<dbReference type="PROSITE" id="PS51774">
    <property type="entry name" value="NAB"/>
    <property type="match status" value="1"/>
</dbReference>
<evidence type="ECO:0000256" key="3">
    <source>
        <dbReference type="ARBA" id="ARBA00001946"/>
    </source>
</evidence>
<comment type="subunit">
    <text evidence="16">Interacts with RAP74.</text>
</comment>
<feature type="region of interest" description="Disordered" evidence="18">
    <location>
        <begin position="93"/>
        <end position="154"/>
    </location>
</feature>
<feature type="domain" description="NAB" evidence="21">
    <location>
        <begin position="1264"/>
        <end position="1352"/>
    </location>
</feature>
<feature type="region of interest" description="Disordered" evidence="18">
    <location>
        <begin position="1376"/>
        <end position="1414"/>
    </location>
</feature>
<comment type="cofactor">
    <cofactor evidence="2">
        <name>Co(2+)</name>
        <dbReference type="ChEBI" id="CHEBI:48828"/>
    </cofactor>
</comment>
<dbReference type="GO" id="GO:0003779">
    <property type="term" value="F:actin binding"/>
    <property type="evidence" value="ECO:0007669"/>
    <property type="project" value="InterPro"/>
</dbReference>
<dbReference type="InterPro" id="IPR011684">
    <property type="entry name" value="NAB"/>
</dbReference>
<dbReference type="PANTHER" id="PTHR23081:SF2">
    <property type="entry name" value="RNA POLYMERASE II C-TERMINAL DOMAIN PHOSPHATASE-LIKE 3"/>
    <property type="match status" value="1"/>
</dbReference>
<feature type="compositionally biased region" description="Basic and acidic residues" evidence="18">
    <location>
        <begin position="1"/>
        <end position="11"/>
    </location>
</feature>
<feature type="compositionally biased region" description="Basic and acidic residues" evidence="18">
    <location>
        <begin position="1378"/>
        <end position="1387"/>
    </location>
</feature>
<dbReference type="CDD" id="cd07521">
    <property type="entry name" value="HAD_FCP1-like"/>
    <property type="match status" value="1"/>
</dbReference>
<feature type="region of interest" description="Disordered" evidence="18">
    <location>
        <begin position="450"/>
        <end position="482"/>
    </location>
</feature>
<dbReference type="EMBL" id="JAAGAX010000008">
    <property type="protein sequence ID" value="KAF2307403.1"/>
    <property type="molecule type" value="Genomic_DNA"/>
</dbReference>
<keyword evidence="23" id="KW-1185">Reference proteome</keyword>
<evidence type="ECO:0000256" key="17">
    <source>
        <dbReference type="SAM" id="Coils"/>
    </source>
</evidence>
<evidence type="ECO:0000259" key="19">
    <source>
        <dbReference type="PROSITE" id="PS50172"/>
    </source>
</evidence>
<dbReference type="FunFam" id="3.40.50.10190:FF:000014">
    <property type="entry name" value="RNA polymerase II C-terminal domain phosphatase-like 3"/>
    <property type="match status" value="1"/>
</dbReference>
<feature type="region of interest" description="Disordered" evidence="18">
    <location>
        <begin position="519"/>
        <end position="538"/>
    </location>
</feature>
<evidence type="ECO:0000256" key="11">
    <source>
        <dbReference type="ARBA" id="ARBA00023054"/>
    </source>
</evidence>
<accession>A0A6A6M4V0</accession>
<keyword evidence="7" id="KW-0479">Metal-binding</keyword>
<keyword evidence="11 17" id="KW-0175">Coiled coil</keyword>
<sequence>MGKDDENLKAEDVEEGEISYTASVEEISEEDFNKQEVKVVKESKPIDGRFWTMRDLYKYHQMGGRYVSGLYNLAWAQAVQNKPLNELFVEVEPDENSKRSSPSSSVASVNSNSNSSKEDEKKKVDKVVIDDNGDEMDDNIVDVDKEEGELEEGEIDLDFDPGEKAAGEGKEGLSNSDEMNVDGLQIESKEKNLEKEINSIREALESVTVIEAHKSFKATCSKLRNTLESLRDVVPEFNIPTKDDLMQLSFTAVRTVNSVFCSMNHKLREQNEDNFSRCLSLVNSYVPPLFSPEQVKEIEVLVCSLDTPGVLLSSISGEKEKETLISSEVNKKDDDVSAKSSVHNLITTNKFPSSADSFVNNKPNISLEAPKTGISTFKSRTVLLPLLDLHKDHDAGSLPSPTREAAPSLPVQRALTPKVVLDIEDSRMRPYETDALKAVSSYQQKFSHSSFAVNDRLPSPTPSEESGDGDSDTGGEVSSSSAVGHFRPVNPLILGHTIASADPPCTESSSMQGVIPAKSAASVSSGPALTVKASAKSRDPRLRFVNSDANVLDQNHCVVPMVNNALKVEPFGGTRNLKRQKSDDDAIPDVPSLKRQRNALENPGVVRDVKTMIGSGGWLEETDMVRPQTMNSNQLAENVESDSRRIDNGVTCPTTVSGISSVNVSGNERLQVTGTGVVAGAEKVAVVGTSATSLPDLLKNIAVNPTMLINILKMGQRQRLAIEGQQKPVDTTKTTTHPPNTNSILGALPMVNIDPPQSTGILPRPAGTIQISQLAAVDEMGKIRMKPRDPRRVLHNNTLQRNGSMGSEQCKTNATSTSTNQSTKDNQKVQQQEVQVEMKPVPIQSHVPPDISLPFTKSLKNIADIVSVSNASTTPPPISQTIVSQPVQSIMLNSDKPTGIGSAPGVAPVGPHSQNTWEMLSIYLKDIMTSKKLLYRERARRIDEQKKMFAANKLCLVLDLDHTLLNSAKFVEVDTVHDEILRKKEEQDREKPQRHLFRFPHLGMWTKLRPGIWNFLEKASKLFELHLYTMGNKLYATEMAKVLDPTGVLFNGRVISKGDDGDPFDGDERVPKSKDLEGVLGMESAVVIIDDSVRVWPHNKLNLIVVERYIYFPCSRRQFGLPGPSLLEIDHDERPEDGTLACSLAVIDRIHQNFFTHPSLDEADVRNILASEQRKILAGCRIVFSRVFPVGEANPYLHPLWQTAEQFGAACTNQIDEQVTHVVANSLGTDKVNWALSTGRFVVYPGWSRTRGMWIAGAPKVSKIGYWVGRGGEKRINRLWLTLVNCCGRASINDLDEKIQMMVNIIQDDGDSFVDRAERFYKRRPELLKIVQDLQNSYLSLAEKYDQLRSAEFIPAAHLRSPLSSSSSLKLLQNTNKENTETTKLEESPISQPQSVQQEDSETKTQISSFEQHSLNKPVSCKQCKTEEDNQGDNMNGGGLKKIVLAGDDSEEKENIWNQTRQKVSKLIEDNLKQQNELIRRNEEKREVMKQLRAQINRLMEENRALKSCLPSYKVDMKRNESRVSKLKGLNCIGQFQG</sequence>
<evidence type="ECO:0000256" key="12">
    <source>
        <dbReference type="ARBA" id="ARBA00023163"/>
    </source>
</evidence>
<feature type="region of interest" description="Disordered" evidence="18">
    <location>
        <begin position="159"/>
        <end position="178"/>
    </location>
</feature>
<evidence type="ECO:0000256" key="4">
    <source>
        <dbReference type="ARBA" id="ARBA00004123"/>
    </source>
</evidence>
<feature type="compositionally biased region" description="Polar residues" evidence="18">
    <location>
        <begin position="1389"/>
        <end position="1414"/>
    </location>
</feature>
<feature type="compositionally biased region" description="Low complexity" evidence="18">
    <location>
        <begin position="99"/>
        <end position="115"/>
    </location>
</feature>
<dbReference type="Pfam" id="PF00533">
    <property type="entry name" value="BRCT"/>
    <property type="match status" value="1"/>
</dbReference>
<organism evidence="22 23">
    <name type="scientific">Hevea brasiliensis</name>
    <name type="common">Para rubber tree</name>
    <name type="synonym">Siphonia brasiliensis</name>
    <dbReference type="NCBI Taxonomy" id="3981"/>
    <lineage>
        <taxon>Eukaryota</taxon>
        <taxon>Viridiplantae</taxon>
        <taxon>Streptophyta</taxon>
        <taxon>Embryophyta</taxon>
        <taxon>Tracheophyta</taxon>
        <taxon>Spermatophyta</taxon>
        <taxon>Magnoliopsida</taxon>
        <taxon>eudicotyledons</taxon>
        <taxon>Gunneridae</taxon>
        <taxon>Pentapetalae</taxon>
        <taxon>rosids</taxon>
        <taxon>fabids</taxon>
        <taxon>Malpighiales</taxon>
        <taxon>Euphorbiaceae</taxon>
        <taxon>Crotonoideae</taxon>
        <taxon>Micrandreae</taxon>
        <taxon>Hevea</taxon>
    </lineage>
</organism>
<protein>
    <recommendedName>
        <fullName evidence="5">protein-serine/threonine phosphatase</fullName>
        <ecNumber evidence="5">3.1.3.16</ecNumber>
    </recommendedName>
</protein>
<dbReference type="GO" id="GO:0008420">
    <property type="term" value="F:RNA polymerase II CTD heptapeptide repeat phosphatase activity"/>
    <property type="evidence" value="ECO:0007669"/>
    <property type="project" value="InterPro"/>
</dbReference>
<feature type="compositionally biased region" description="Acidic residues" evidence="18">
    <location>
        <begin position="131"/>
        <end position="154"/>
    </location>
</feature>
<reference evidence="22 23" key="1">
    <citation type="journal article" date="2020" name="Mol. Plant">
        <title>The Chromosome-Based Rubber Tree Genome Provides New Insights into Spurge Genome Evolution and Rubber Biosynthesis.</title>
        <authorList>
            <person name="Liu J."/>
            <person name="Shi C."/>
            <person name="Shi C.C."/>
            <person name="Li W."/>
            <person name="Zhang Q.J."/>
            <person name="Zhang Y."/>
            <person name="Li K."/>
            <person name="Lu H.F."/>
            <person name="Shi C."/>
            <person name="Zhu S.T."/>
            <person name="Xiao Z.Y."/>
            <person name="Nan H."/>
            <person name="Yue Y."/>
            <person name="Zhu X.G."/>
            <person name="Wu Y."/>
            <person name="Hong X.N."/>
            <person name="Fan G.Y."/>
            <person name="Tong Y."/>
            <person name="Zhang D."/>
            <person name="Mao C.L."/>
            <person name="Liu Y.L."/>
            <person name="Hao S.J."/>
            <person name="Liu W.Q."/>
            <person name="Lv M.Q."/>
            <person name="Zhang H.B."/>
            <person name="Liu Y."/>
            <person name="Hu-Tang G.R."/>
            <person name="Wang J.P."/>
            <person name="Wang J.H."/>
            <person name="Sun Y.H."/>
            <person name="Ni S.B."/>
            <person name="Chen W.B."/>
            <person name="Zhang X.C."/>
            <person name="Jiao Y.N."/>
            <person name="Eichler E.E."/>
            <person name="Li G.H."/>
            <person name="Liu X."/>
            <person name="Gao L.Z."/>
        </authorList>
    </citation>
    <scope>NUCLEOTIDE SEQUENCE [LARGE SCALE GENOMIC DNA]</scope>
    <source>
        <strain evidence="23">cv. GT1</strain>
        <tissue evidence="22">Leaf</tissue>
    </source>
</reference>
<evidence type="ECO:0000256" key="6">
    <source>
        <dbReference type="ARBA" id="ARBA00022491"/>
    </source>
</evidence>
<evidence type="ECO:0000256" key="15">
    <source>
        <dbReference type="ARBA" id="ARBA00048336"/>
    </source>
</evidence>
<name>A0A6A6M4V0_HEVBR</name>
<dbReference type="CDD" id="cd17729">
    <property type="entry name" value="BRCT_CTDP1"/>
    <property type="match status" value="1"/>
</dbReference>
<feature type="region of interest" description="Disordered" evidence="18">
    <location>
        <begin position="800"/>
        <end position="835"/>
    </location>
</feature>
<dbReference type="GO" id="GO:0003723">
    <property type="term" value="F:RNA binding"/>
    <property type="evidence" value="ECO:0007669"/>
    <property type="project" value="UniProtKB-KW"/>
</dbReference>
<dbReference type="InterPro" id="IPR057473">
    <property type="entry name" value="ARM_CPL3"/>
</dbReference>
<evidence type="ECO:0000256" key="2">
    <source>
        <dbReference type="ARBA" id="ARBA00001941"/>
    </source>
</evidence>
<dbReference type="GO" id="GO:0005634">
    <property type="term" value="C:nucleus"/>
    <property type="evidence" value="ECO:0007669"/>
    <property type="project" value="UniProtKB-SubCell"/>
</dbReference>
<dbReference type="SUPFAM" id="SSF56784">
    <property type="entry name" value="HAD-like"/>
    <property type="match status" value="1"/>
</dbReference>
<dbReference type="NCBIfam" id="TIGR02250">
    <property type="entry name" value="FCP1_euk"/>
    <property type="match status" value="1"/>
</dbReference>
<dbReference type="InterPro" id="IPR036420">
    <property type="entry name" value="BRCT_dom_sf"/>
</dbReference>
<comment type="catalytic activity">
    <reaction evidence="14">
        <text>O-phospho-L-seryl-[protein] + H2O = L-seryl-[protein] + phosphate</text>
        <dbReference type="Rhea" id="RHEA:20629"/>
        <dbReference type="Rhea" id="RHEA-COMP:9863"/>
        <dbReference type="Rhea" id="RHEA-COMP:11604"/>
        <dbReference type="ChEBI" id="CHEBI:15377"/>
        <dbReference type="ChEBI" id="CHEBI:29999"/>
        <dbReference type="ChEBI" id="CHEBI:43474"/>
        <dbReference type="ChEBI" id="CHEBI:83421"/>
        <dbReference type="EC" id="3.1.3.16"/>
    </reaction>
</comment>
<feature type="coiled-coil region" evidence="17">
    <location>
        <begin position="1465"/>
        <end position="1509"/>
    </location>
</feature>
<dbReference type="InterPro" id="IPR036412">
    <property type="entry name" value="HAD-like_sf"/>
</dbReference>
<evidence type="ECO:0000256" key="1">
    <source>
        <dbReference type="ARBA" id="ARBA00001936"/>
    </source>
</evidence>
<dbReference type="PANTHER" id="PTHR23081">
    <property type="entry name" value="RNA POLYMERASE II CTD PHOSPHATASE"/>
    <property type="match status" value="1"/>
</dbReference>
<dbReference type="InterPro" id="IPR011947">
    <property type="entry name" value="FCP1_euk"/>
</dbReference>
<comment type="catalytic activity">
    <reaction evidence="15">
        <text>O-phospho-L-threonyl-[protein] + H2O = L-threonyl-[protein] + phosphate</text>
        <dbReference type="Rhea" id="RHEA:47004"/>
        <dbReference type="Rhea" id="RHEA-COMP:11060"/>
        <dbReference type="Rhea" id="RHEA-COMP:11605"/>
        <dbReference type="ChEBI" id="CHEBI:15377"/>
        <dbReference type="ChEBI" id="CHEBI:30013"/>
        <dbReference type="ChEBI" id="CHEBI:43474"/>
        <dbReference type="ChEBI" id="CHEBI:61977"/>
        <dbReference type="EC" id="3.1.3.16"/>
    </reaction>
</comment>
<comment type="cofactor">
    <cofactor evidence="1">
        <name>Mn(2+)</name>
        <dbReference type="ChEBI" id="CHEBI:29035"/>
    </cofactor>
</comment>
<evidence type="ECO:0000256" key="7">
    <source>
        <dbReference type="ARBA" id="ARBA00022723"/>
    </source>
</evidence>
<dbReference type="InterPro" id="IPR039189">
    <property type="entry name" value="Fcp1"/>
</dbReference>
<dbReference type="InterPro" id="IPR001357">
    <property type="entry name" value="BRCT_dom"/>
</dbReference>
<dbReference type="Pfam" id="PF07765">
    <property type="entry name" value="KIP1"/>
    <property type="match status" value="1"/>
</dbReference>
<evidence type="ECO:0000313" key="23">
    <source>
        <dbReference type="Proteomes" id="UP000467840"/>
    </source>
</evidence>
<keyword evidence="13" id="KW-0539">Nucleus</keyword>